<dbReference type="Proteomes" id="UP000266861">
    <property type="component" value="Unassembled WGS sequence"/>
</dbReference>
<accession>A0A397JBL4</accession>
<evidence type="ECO:0000313" key="2">
    <source>
        <dbReference type="Proteomes" id="UP000266861"/>
    </source>
</evidence>
<name>A0A397JBL4_9GLOM</name>
<dbReference type="OrthoDB" id="2414060at2759"/>
<dbReference type="EMBL" id="PQFF01000058">
    <property type="protein sequence ID" value="RHZ85729.1"/>
    <property type="molecule type" value="Genomic_DNA"/>
</dbReference>
<dbReference type="SUPFAM" id="SSF56112">
    <property type="entry name" value="Protein kinase-like (PK-like)"/>
    <property type="match status" value="1"/>
</dbReference>
<protein>
    <recommendedName>
        <fullName evidence="3">Protein kinase domain-containing protein</fullName>
    </recommendedName>
</protein>
<keyword evidence="2" id="KW-1185">Reference proteome</keyword>
<proteinExistence type="predicted"/>
<sequence length="130" mass="15432">MPNVCSECNQERDDSRWCKPCYLTHVKNDFDKWTSGNNIIDKFIQDAQLNANYEKWIDGFINHLDIKNQQWKRKGQIEMTILLRLNDEISSTTLYGISKDPGTNEYMMVIEYFEGGNLRYYLKDNFENIS</sequence>
<dbReference type="InterPro" id="IPR011009">
    <property type="entry name" value="Kinase-like_dom_sf"/>
</dbReference>
<evidence type="ECO:0008006" key="3">
    <source>
        <dbReference type="Google" id="ProtNLM"/>
    </source>
</evidence>
<dbReference type="AlphaFoldDB" id="A0A397JBL4"/>
<evidence type="ECO:0000313" key="1">
    <source>
        <dbReference type="EMBL" id="RHZ85729.1"/>
    </source>
</evidence>
<gene>
    <name evidence="1" type="ORF">Glove_61g19</name>
</gene>
<comment type="caution">
    <text evidence="1">The sequence shown here is derived from an EMBL/GenBank/DDBJ whole genome shotgun (WGS) entry which is preliminary data.</text>
</comment>
<organism evidence="1 2">
    <name type="scientific">Diversispora epigaea</name>
    <dbReference type="NCBI Taxonomy" id="1348612"/>
    <lineage>
        <taxon>Eukaryota</taxon>
        <taxon>Fungi</taxon>
        <taxon>Fungi incertae sedis</taxon>
        <taxon>Mucoromycota</taxon>
        <taxon>Glomeromycotina</taxon>
        <taxon>Glomeromycetes</taxon>
        <taxon>Diversisporales</taxon>
        <taxon>Diversisporaceae</taxon>
        <taxon>Diversispora</taxon>
    </lineage>
</organism>
<reference evidence="1 2" key="1">
    <citation type="submission" date="2018-08" db="EMBL/GenBank/DDBJ databases">
        <title>Genome and evolution of the arbuscular mycorrhizal fungus Diversispora epigaea (formerly Glomus versiforme) and its bacterial endosymbionts.</title>
        <authorList>
            <person name="Sun X."/>
            <person name="Fei Z."/>
            <person name="Harrison M."/>
        </authorList>
    </citation>
    <scope>NUCLEOTIDE SEQUENCE [LARGE SCALE GENOMIC DNA]</scope>
    <source>
        <strain evidence="1 2">IT104</strain>
    </source>
</reference>